<feature type="signal peptide" evidence="16">
    <location>
        <begin position="1"/>
        <end position="16"/>
    </location>
</feature>
<dbReference type="GO" id="GO:0004571">
    <property type="term" value="F:mannosyl-oligosaccharide 1,2-alpha-mannosidase activity"/>
    <property type="evidence" value="ECO:0007669"/>
    <property type="project" value="UniProtKB-EC"/>
</dbReference>
<evidence type="ECO:0000256" key="2">
    <source>
        <dbReference type="ARBA" id="ARBA00004922"/>
    </source>
</evidence>
<keyword evidence="5" id="KW-0117">Actin capping</keyword>
<dbReference type="InterPro" id="IPR050749">
    <property type="entry name" value="Glycosyl_Hydrolase_47"/>
</dbReference>
<evidence type="ECO:0000256" key="4">
    <source>
        <dbReference type="ARBA" id="ARBA00008418"/>
    </source>
</evidence>
<dbReference type="InterPro" id="IPR012341">
    <property type="entry name" value="6hp_glycosidase-like_sf"/>
</dbReference>
<dbReference type="AlphaFoldDB" id="A0A0B7FSF9"/>
<dbReference type="OrthoDB" id="6375767at2759"/>
<protein>
    <recommendedName>
        <fullName evidence="15">alpha-1,2-Mannosidase</fullName>
        <ecNumber evidence="15">3.2.1.-</ecNumber>
    </recommendedName>
</protein>
<keyword evidence="11" id="KW-0009">Actin-binding</keyword>
<evidence type="ECO:0000256" key="5">
    <source>
        <dbReference type="ARBA" id="ARBA00022467"/>
    </source>
</evidence>
<proteinExistence type="inferred from homology"/>
<name>A0A0B7FSF9_THACB</name>
<dbReference type="Gene3D" id="1.50.10.10">
    <property type="match status" value="2"/>
</dbReference>
<feature type="domain" description="Gelsolin-like" evidence="17">
    <location>
        <begin position="438"/>
        <end position="510"/>
    </location>
</feature>
<evidence type="ECO:0000313" key="18">
    <source>
        <dbReference type="EMBL" id="CEL60911.1"/>
    </source>
</evidence>
<accession>A0A0B7FSF9</accession>
<dbReference type="Pfam" id="PF00626">
    <property type="entry name" value="Gelsolin"/>
    <property type="match status" value="1"/>
</dbReference>
<keyword evidence="9" id="KW-1015">Disulfide bond</keyword>
<evidence type="ECO:0000256" key="10">
    <source>
        <dbReference type="ARBA" id="ARBA00023180"/>
    </source>
</evidence>
<feature type="chain" id="PRO_5002115974" description="alpha-1,2-Mannosidase" evidence="16">
    <location>
        <begin position="17"/>
        <end position="620"/>
    </location>
</feature>
<dbReference type="InterPro" id="IPR036026">
    <property type="entry name" value="Seven-hairpin_glycosidases"/>
</dbReference>
<dbReference type="GO" id="GO:0005975">
    <property type="term" value="P:carbohydrate metabolic process"/>
    <property type="evidence" value="ECO:0007669"/>
    <property type="project" value="InterPro"/>
</dbReference>
<dbReference type="SMART" id="SM00262">
    <property type="entry name" value="GEL"/>
    <property type="match status" value="1"/>
</dbReference>
<gene>
    <name evidence="18" type="ORF">RSOLAG1IB_04150</name>
</gene>
<dbReference type="InterPro" id="IPR029006">
    <property type="entry name" value="ADF-H/Gelsolin-like_dom_sf"/>
</dbReference>
<keyword evidence="10" id="KW-0325">Glycoprotein</keyword>
<keyword evidence="7" id="KW-0677">Repeat</keyword>
<organism evidence="18 19">
    <name type="scientific">Thanatephorus cucumeris (strain AG1-IB / isolate 7/3/14)</name>
    <name type="common">Lettuce bottom rot fungus</name>
    <name type="synonym">Rhizoctonia solani</name>
    <dbReference type="NCBI Taxonomy" id="1108050"/>
    <lineage>
        <taxon>Eukaryota</taxon>
        <taxon>Fungi</taxon>
        <taxon>Dikarya</taxon>
        <taxon>Basidiomycota</taxon>
        <taxon>Agaricomycotina</taxon>
        <taxon>Agaricomycetes</taxon>
        <taxon>Cantharellales</taxon>
        <taxon>Ceratobasidiaceae</taxon>
        <taxon>Rhizoctonia</taxon>
        <taxon>Rhizoctonia solani AG-1</taxon>
    </lineage>
</organism>
<dbReference type="GO" id="GO:0005783">
    <property type="term" value="C:endoplasmic reticulum"/>
    <property type="evidence" value="ECO:0007669"/>
    <property type="project" value="TreeGrafter"/>
</dbReference>
<dbReference type="PANTHER" id="PTHR11742">
    <property type="entry name" value="MANNOSYL-OLIGOSACCHARIDE ALPHA-1,2-MANNOSIDASE-RELATED"/>
    <property type="match status" value="1"/>
</dbReference>
<sequence>MRARALLLSFVATAHALSIQKPDLQLPPEAGAKAKDAIELFTSAYADYKKYAWGNDSLAPITKAAVNDRNGWGATIVDAMSTMKIMGLEDLFLEAVDFSSKIDFSRSKTPDKVSLFETTIRYLGGMLSAYELGGKKNETLIDRSRELGDKLVHAWVGLNDIPYNNLDFSTDTPVLEQSGIAVAGTLVLEWSKLTEYTGNSTYRDLTERAMRRIGGNWIMGGRLTGNDTIVQYGLRLTDACWNSYEKTATGIGPEVFAYIGPDGNWTGSTSAPDREDLDFYRQNGFYIYSGYSYYDLRPEVLESNFYAWRATGDLKYFNRAVDGLNSIKKYCMPGVAVDGIWDVRSRNPSYINHTESFFFAEVMKSELQSTTMTDSNAGPETDIAKTNIALWGTELHQRVREHAGDAENAWEDVGQDQGLWIWRIEDFKVTPWPDDLKGQFYDGDSYIILNTYKKNPDSEALAHDLHFWLGSQTSLDEAGTAAYKAVELDDHLGGSPTQYRECQYYESLRFRSYFPRGIRVLSGGVRTGFTHPEPDAPRPPKLFQITANSVTEVHLPVKYLEEGDVYVFEPGGEANTPPAVMQYNAKGSTGKERFKAAEVARELAGELGEVQVYDGDASRV</sequence>
<dbReference type="GO" id="GO:0036503">
    <property type="term" value="P:ERAD pathway"/>
    <property type="evidence" value="ECO:0007669"/>
    <property type="project" value="UniProtKB-ARBA"/>
</dbReference>
<dbReference type="InterPro" id="IPR001382">
    <property type="entry name" value="Glyco_hydro_47"/>
</dbReference>
<dbReference type="SUPFAM" id="SSF48225">
    <property type="entry name" value="Seven-hairpin glycosidases"/>
    <property type="match status" value="1"/>
</dbReference>
<evidence type="ECO:0000256" key="6">
    <source>
        <dbReference type="ARBA" id="ARBA00022729"/>
    </source>
</evidence>
<dbReference type="SUPFAM" id="SSF55753">
    <property type="entry name" value="Actin depolymerizing proteins"/>
    <property type="match status" value="1"/>
</dbReference>
<dbReference type="EMBL" id="LN679104">
    <property type="protein sequence ID" value="CEL60911.1"/>
    <property type="molecule type" value="Genomic_DNA"/>
</dbReference>
<evidence type="ECO:0000256" key="9">
    <source>
        <dbReference type="ARBA" id="ARBA00023157"/>
    </source>
</evidence>
<keyword evidence="12 15" id="KW-0326">Glycosidase</keyword>
<comment type="similarity">
    <text evidence="3 15">Belongs to the glycosyl hydrolase 47 family.</text>
</comment>
<evidence type="ECO:0000256" key="16">
    <source>
        <dbReference type="SAM" id="SignalP"/>
    </source>
</evidence>
<dbReference type="InterPro" id="IPR007122">
    <property type="entry name" value="Villin/Gelsolin"/>
</dbReference>
<dbReference type="PRINTS" id="PR00747">
    <property type="entry name" value="GLYHDRLASE47"/>
</dbReference>
<keyword evidence="8 15" id="KW-0378">Hydrolase</keyword>
<evidence type="ECO:0000256" key="8">
    <source>
        <dbReference type="ARBA" id="ARBA00022801"/>
    </source>
</evidence>
<evidence type="ECO:0000256" key="1">
    <source>
        <dbReference type="ARBA" id="ARBA00001913"/>
    </source>
</evidence>
<comment type="catalytic activity">
    <reaction evidence="14">
        <text>N(4)-(alpha-D-Man-(1-&gt;2)-alpha-D-Man-(1-&gt;2)-alpha-D-Man-(1-&gt;3)-[alpha-D-Man-(1-&gt;2)-alpha-D-Man-(1-&gt;3)-[alpha-D-Man-(1-&gt;2)-alpha-D-Man-(1-&gt;6)]-alpha-D-Man-(1-&gt;6)]-beta-D-Man-(1-&gt;4)-beta-D-GlcNAc-(1-&gt;4)-beta-D-GlcNAc)-L-asparaginyl-[protein] (N-glucan mannose isomer 9A1,2,3B1,2,3) + 4 H2O = N(4)-(alpha-D-Man-(1-&gt;3)-[alpha-D-Man-(1-&gt;3)-[alpha-D-Man-(1-&gt;6)]-alpha-D-Man-(1-&gt;6)]-beta-D-Man-(1-&gt;4)-beta-D-GlcNAc-(1-&gt;4)-beta-D-GlcNAc)-L-asparaginyl-[protein] (N-glucan mannose isomer 5A1,2) + 4 beta-D-mannose</text>
        <dbReference type="Rhea" id="RHEA:56008"/>
        <dbReference type="Rhea" id="RHEA-COMP:14356"/>
        <dbReference type="Rhea" id="RHEA-COMP:14367"/>
        <dbReference type="ChEBI" id="CHEBI:15377"/>
        <dbReference type="ChEBI" id="CHEBI:28563"/>
        <dbReference type="ChEBI" id="CHEBI:59087"/>
        <dbReference type="ChEBI" id="CHEBI:139493"/>
        <dbReference type="EC" id="3.2.1.113"/>
    </reaction>
</comment>
<evidence type="ECO:0000256" key="15">
    <source>
        <dbReference type="RuleBase" id="RU361193"/>
    </source>
</evidence>
<evidence type="ECO:0000256" key="3">
    <source>
        <dbReference type="ARBA" id="ARBA00007658"/>
    </source>
</evidence>
<dbReference type="FunFam" id="3.40.20.10:FF:000043">
    <property type="entry name" value="macrophage-capping protein-like isoform X2"/>
    <property type="match status" value="1"/>
</dbReference>
<keyword evidence="6 16" id="KW-0732">Signal</keyword>
<evidence type="ECO:0000256" key="14">
    <source>
        <dbReference type="ARBA" id="ARBA00048605"/>
    </source>
</evidence>
<dbReference type="GO" id="GO:0016020">
    <property type="term" value="C:membrane"/>
    <property type="evidence" value="ECO:0007669"/>
    <property type="project" value="InterPro"/>
</dbReference>
<dbReference type="CDD" id="cd11290">
    <property type="entry name" value="gelsolin_S1_like"/>
    <property type="match status" value="1"/>
</dbReference>
<comment type="pathway">
    <text evidence="2">Protein modification; protein glycosylation.</text>
</comment>
<dbReference type="InterPro" id="IPR007123">
    <property type="entry name" value="Gelsolin-like_dom"/>
</dbReference>
<evidence type="ECO:0000259" key="17">
    <source>
        <dbReference type="Pfam" id="PF00626"/>
    </source>
</evidence>
<dbReference type="PANTHER" id="PTHR11742:SF101">
    <property type="entry name" value="MANNOSYL-OLIGOSACCHARIDE ALPHA-1,2-MANNOSIDASE 1B"/>
    <property type="match status" value="1"/>
</dbReference>
<dbReference type="GO" id="GO:0051693">
    <property type="term" value="P:actin filament capping"/>
    <property type="evidence" value="ECO:0007669"/>
    <property type="project" value="UniProtKB-KW"/>
</dbReference>
<dbReference type="Pfam" id="PF01532">
    <property type="entry name" value="Glyco_hydro_47"/>
    <property type="match status" value="2"/>
</dbReference>
<reference evidence="18 19" key="1">
    <citation type="submission" date="2014-11" db="EMBL/GenBank/DDBJ databases">
        <authorList>
            <person name="Wibberg Daniel"/>
        </authorList>
    </citation>
    <scope>NUCLEOTIDE SEQUENCE [LARGE SCALE GENOMIC DNA]</scope>
    <source>
        <strain evidence="18">Rhizoctonia solani AG1-IB 7/3/14</strain>
    </source>
</reference>
<keyword evidence="19" id="KW-1185">Reference proteome</keyword>
<comment type="cofactor">
    <cofactor evidence="1">
        <name>Ca(2+)</name>
        <dbReference type="ChEBI" id="CHEBI:29108"/>
    </cofactor>
</comment>
<dbReference type="EC" id="3.2.1.-" evidence="15"/>
<dbReference type="GO" id="GO:0051015">
    <property type="term" value="F:actin filament binding"/>
    <property type="evidence" value="ECO:0007669"/>
    <property type="project" value="InterPro"/>
</dbReference>
<dbReference type="STRING" id="1108050.A0A0B7FSF9"/>
<comment type="catalytic activity">
    <reaction evidence="13">
        <text>N(4)-(alpha-D-Man-(1-&gt;2)-alpha-D-Man-(1-&gt;2)-alpha-D-Man-(1-&gt;3)-[alpha-D-Man-(1-&gt;3)-[alpha-D-Man-(1-&gt;2)-alpha-D-Man-(1-&gt;6)]-alpha-D-Man-(1-&gt;6)]-beta-D-Man-(1-&gt;4)-beta-D-GlcNAc-(1-&gt;4)-beta-D-GlcNAc)-L-asparaginyl-[protein] (N-glucan mannose isomer 8A1,2,3B1,3) + 3 H2O = N(4)-(alpha-D-Man-(1-&gt;3)-[alpha-D-Man-(1-&gt;3)-[alpha-D-Man-(1-&gt;6)]-alpha-D-Man-(1-&gt;6)]-beta-D-Man-(1-&gt;4)-beta-D-GlcNAc-(1-&gt;4)-beta-D-GlcNAc)-L-asparaginyl-[protein] (N-glucan mannose isomer 5A1,2) + 3 beta-D-mannose</text>
        <dbReference type="Rhea" id="RHEA:56028"/>
        <dbReference type="Rhea" id="RHEA-COMP:14358"/>
        <dbReference type="Rhea" id="RHEA-COMP:14367"/>
        <dbReference type="ChEBI" id="CHEBI:15377"/>
        <dbReference type="ChEBI" id="CHEBI:28563"/>
        <dbReference type="ChEBI" id="CHEBI:59087"/>
        <dbReference type="ChEBI" id="CHEBI:60628"/>
        <dbReference type="EC" id="3.2.1.113"/>
    </reaction>
</comment>
<dbReference type="GO" id="GO:0005509">
    <property type="term" value="F:calcium ion binding"/>
    <property type="evidence" value="ECO:0007669"/>
    <property type="project" value="InterPro"/>
</dbReference>
<evidence type="ECO:0000256" key="13">
    <source>
        <dbReference type="ARBA" id="ARBA00047669"/>
    </source>
</evidence>
<dbReference type="Proteomes" id="UP000059188">
    <property type="component" value="Unassembled WGS sequence"/>
</dbReference>
<evidence type="ECO:0000256" key="7">
    <source>
        <dbReference type="ARBA" id="ARBA00022737"/>
    </source>
</evidence>
<evidence type="ECO:0000256" key="12">
    <source>
        <dbReference type="ARBA" id="ARBA00023295"/>
    </source>
</evidence>
<comment type="similarity">
    <text evidence="4">Belongs to the villin/gelsolin family.</text>
</comment>
<evidence type="ECO:0000256" key="11">
    <source>
        <dbReference type="ARBA" id="ARBA00023203"/>
    </source>
</evidence>
<evidence type="ECO:0000313" key="19">
    <source>
        <dbReference type="Proteomes" id="UP000059188"/>
    </source>
</evidence>
<dbReference type="Gene3D" id="3.40.20.10">
    <property type="entry name" value="Severin"/>
    <property type="match status" value="2"/>
</dbReference>